<dbReference type="InterPro" id="IPR001238">
    <property type="entry name" value="DNA-binding_RecF"/>
</dbReference>
<gene>
    <name evidence="12 15" type="primary">recF</name>
    <name evidence="15" type="ORF">F8153_02940</name>
</gene>
<organism evidence="15 16">
    <name type="scientific">Alkaliphilus serpentinus</name>
    <dbReference type="NCBI Taxonomy" id="1482731"/>
    <lineage>
        <taxon>Bacteria</taxon>
        <taxon>Bacillati</taxon>
        <taxon>Bacillota</taxon>
        <taxon>Clostridia</taxon>
        <taxon>Peptostreptococcales</taxon>
        <taxon>Natronincolaceae</taxon>
        <taxon>Alkaliphilus</taxon>
    </lineage>
</organism>
<dbReference type="GO" id="GO:0005524">
    <property type="term" value="F:ATP binding"/>
    <property type="evidence" value="ECO:0007669"/>
    <property type="project" value="UniProtKB-UniRule"/>
</dbReference>
<reference evidence="15 16" key="1">
    <citation type="submission" date="2019-10" db="EMBL/GenBank/DDBJ databases">
        <title>Alkaliphilus serpentinus sp. nov. and Alkaliphilus pronyensis sp. nov., two novel anaerobic alkaliphilic species isolated from the serpentinized-hosted hydrothermal field of the Prony Bay (New Caledonia).</title>
        <authorList>
            <person name="Postec A."/>
        </authorList>
    </citation>
    <scope>NUCLEOTIDE SEQUENCE [LARGE SCALE GENOMIC DNA]</scope>
    <source>
        <strain evidence="15 16">LacT</strain>
    </source>
</reference>
<comment type="similarity">
    <text evidence="2 12 13">Belongs to the RecF family.</text>
</comment>
<accession>A0A833M933</accession>
<evidence type="ECO:0000256" key="13">
    <source>
        <dbReference type="RuleBase" id="RU000578"/>
    </source>
</evidence>
<evidence type="ECO:0000256" key="8">
    <source>
        <dbReference type="ARBA" id="ARBA00022840"/>
    </source>
</evidence>
<dbReference type="AlphaFoldDB" id="A0A833M933"/>
<comment type="function">
    <text evidence="12 13">The RecF protein is involved in DNA metabolism; it is required for DNA replication and normal SOS inducibility. RecF binds preferentially to single-stranded, linear DNA. It also seems to bind ATP.</text>
</comment>
<evidence type="ECO:0000256" key="11">
    <source>
        <dbReference type="ARBA" id="ARBA00023236"/>
    </source>
</evidence>
<dbReference type="Gene3D" id="1.20.1050.90">
    <property type="entry name" value="RecF/RecN/SMC, N-terminal domain"/>
    <property type="match status" value="1"/>
</dbReference>
<dbReference type="InterPro" id="IPR027417">
    <property type="entry name" value="P-loop_NTPase"/>
</dbReference>
<dbReference type="SUPFAM" id="SSF52540">
    <property type="entry name" value="P-loop containing nucleoside triphosphate hydrolases"/>
    <property type="match status" value="1"/>
</dbReference>
<dbReference type="GO" id="GO:0003697">
    <property type="term" value="F:single-stranded DNA binding"/>
    <property type="evidence" value="ECO:0007669"/>
    <property type="project" value="UniProtKB-UniRule"/>
</dbReference>
<dbReference type="PROSITE" id="PS00617">
    <property type="entry name" value="RECF_1"/>
    <property type="match status" value="1"/>
</dbReference>
<sequence>MILEEIKLIHFRNYETLQLEIHPLLNIFVGENAQGKTNIIEAIYMCAMGKSFRNSKDQEMILFDKGQAYIKIKLQRINGKSDIEIKLSQEERKKMRVNGIQLEKGGELLGNLNVVTFTPDDLKIIKGSPIERRKFIDNEISQIIPRYYYNLLQYNRILMHRNKLLKSFKGKKIDLEIWNDQLVNIGSWIINTRIRFIKRISILAKLMHRKITDEKESLEILYSCSLPLKEKEENISLKEVFYKKLIETEEEERRRGTTLIGPHRDDLILKVNGMDVKNYGSQGQQRTSVLSLKMAELELIKGEVGEYPILLLDDVMSELDVKRQFYLLNNLKNIQTFITTTQTEQLSIEKINNKRIFNVNKGKVRIYD</sequence>
<feature type="binding site" evidence="12">
    <location>
        <begin position="30"/>
        <end position="37"/>
    </location>
    <ligand>
        <name>ATP</name>
        <dbReference type="ChEBI" id="CHEBI:30616"/>
    </ligand>
</feature>
<evidence type="ECO:0000256" key="5">
    <source>
        <dbReference type="ARBA" id="ARBA00022705"/>
    </source>
</evidence>
<dbReference type="RefSeq" id="WP_151864861.1">
    <property type="nucleotide sequence ID" value="NZ_WBZB01000010.1"/>
</dbReference>
<evidence type="ECO:0000313" key="16">
    <source>
        <dbReference type="Proteomes" id="UP000465601"/>
    </source>
</evidence>
<evidence type="ECO:0000256" key="1">
    <source>
        <dbReference type="ARBA" id="ARBA00004496"/>
    </source>
</evidence>
<comment type="caution">
    <text evidence="15">The sequence shown here is derived from an EMBL/GenBank/DDBJ whole genome shotgun (WGS) entry which is preliminary data.</text>
</comment>
<evidence type="ECO:0000256" key="4">
    <source>
        <dbReference type="ARBA" id="ARBA00022490"/>
    </source>
</evidence>
<keyword evidence="6 12" id="KW-0547">Nucleotide-binding</keyword>
<keyword evidence="9 12" id="KW-0238">DNA-binding</keyword>
<name>A0A833M933_9FIRM</name>
<keyword evidence="7 12" id="KW-0227">DNA damage</keyword>
<dbReference type="Gene3D" id="3.40.50.300">
    <property type="entry name" value="P-loop containing nucleotide triphosphate hydrolases"/>
    <property type="match status" value="1"/>
</dbReference>
<evidence type="ECO:0000256" key="2">
    <source>
        <dbReference type="ARBA" id="ARBA00008016"/>
    </source>
</evidence>
<dbReference type="GO" id="GO:0006302">
    <property type="term" value="P:double-strand break repair"/>
    <property type="evidence" value="ECO:0007669"/>
    <property type="project" value="TreeGrafter"/>
</dbReference>
<dbReference type="InterPro" id="IPR042174">
    <property type="entry name" value="RecF_2"/>
</dbReference>
<dbReference type="GO" id="GO:0006260">
    <property type="term" value="P:DNA replication"/>
    <property type="evidence" value="ECO:0007669"/>
    <property type="project" value="UniProtKB-UniRule"/>
</dbReference>
<dbReference type="Pfam" id="PF02463">
    <property type="entry name" value="SMC_N"/>
    <property type="match status" value="1"/>
</dbReference>
<evidence type="ECO:0000256" key="3">
    <source>
        <dbReference type="ARBA" id="ARBA00020170"/>
    </source>
</evidence>
<keyword evidence="4 12" id="KW-0963">Cytoplasm</keyword>
<dbReference type="GO" id="GO:0009432">
    <property type="term" value="P:SOS response"/>
    <property type="evidence" value="ECO:0007669"/>
    <property type="project" value="UniProtKB-UniRule"/>
</dbReference>
<dbReference type="HAMAP" id="MF_00365">
    <property type="entry name" value="RecF"/>
    <property type="match status" value="1"/>
</dbReference>
<feature type="domain" description="RecF/RecN/SMC N-terminal" evidence="14">
    <location>
        <begin position="3"/>
        <end position="361"/>
    </location>
</feature>
<comment type="subcellular location">
    <subcellularLocation>
        <location evidence="1 12 13">Cytoplasm</location>
    </subcellularLocation>
</comment>
<dbReference type="PANTHER" id="PTHR32182">
    <property type="entry name" value="DNA REPLICATION AND REPAIR PROTEIN RECF"/>
    <property type="match status" value="1"/>
</dbReference>
<keyword evidence="5 12" id="KW-0235">DNA replication</keyword>
<keyword evidence="16" id="KW-1185">Reference proteome</keyword>
<dbReference type="PANTHER" id="PTHR32182:SF0">
    <property type="entry name" value="DNA REPLICATION AND REPAIR PROTEIN RECF"/>
    <property type="match status" value="1"/>
</dbReference>
<evidence type="ECO:0000313" key="15">
    <source>
        <dbReference type="EMBL" id="KAB3532224.1"/>
    </source>
</evidence>
<keyword evidence="10 12" id="KW-0234">DNA repair</keyword>
<dbReference type="PROSITE" id="PS00618">
    <property type="entry name" value="RECF_2"/>
    <property type="match status" value="1"/>
</dbReference>
<dbReference type="GO" id="GO:0005737">
    <property type="term" value="C:cytoplasm"/>
    <property type="evidence" value="ECO:0007669"/>
    <property type="project" value="UniProtKB-SubCell"/>
</dbReference>
<dbReference type="OrthoDB" id="9803889at2"/>
<keyword evidence="11 12" id="KW-0742">SOS response</keyword>
<evidence type="ECO:0000259" key="14">
    <source>
        <dbReference type="Pfam" id="PF02463"/>
    </source>
</evidence>
<dbReference type="InterPro" id="IPR018078">
    <property type="entry name" value="DNA-binding_RecF_CS"/>
</dbReference>
<dbReference type="GO" id="GO:0000731">
    <property type="term" value="P:DNA synthesis involved in DNA repair"/>
    <property type="evidence" value="ECO:0007669"/>
    <property type="project" value="TreeGrafter"/>
</dbReference>
<keyword evidence="8 12" id="KW-0067">ATP-binding</keyword>
<proteinExistence type="inferred from homology"/>
<dbReference type="EMBL" id="WBZB01000010">
    <property type="protein sequence ID" value="KAB3532224.1"/>
    <property type="molecule type" value="Genomic_DNA"/>
</dbReference>
<dbReference type="Proteomes" id="UP000465601">
    <property type="component" value="Unassembled WGS sequence"/>
</dbReference>
<evidence type="ECO:0000256" key="12">
    <source>
        <dbReference type="HAMAP-Rule" id="MF_00365"/>
    </source>
</evidence>
<dbReference type="NCBIfam" id="TIGR00611">
    <property type="entry name" value="recf"/>
    <property type="match status" value="1"/>
</dbReference>
<protein>
    <recommendedName>
        <fullName evidence="3 12">DNA replication and repair protein RecF</fullName>
    </recommendedName>
</protein>
<evidence type="ECO:0000256" key="7">
    <source>
        <dbReference type="ARBA" id="ARBA00022763"/>
    </source>
</evidence>
<evidence type="ECO:0000256" key="9">
    <source>
        <dbReference type="ARBA" id="ARBA00023125"/>
    </source>
</evidence>
<evidence type="ECO:0000256" key="10">
    <source>
        <dbReference type="ARBA" id="ARBA00023204"/>
    </source>
</evidence>
<evidence type="ECO:0000256" key="6">
    <source>
        <dbReference type="ARBA" id="ARBA00022741"/>
    </source>
</evidence>
<dbReference type="InterPro" id="IPR003395">
    <property type="entry name" value="RecF/RecN/SMC_N"/>
</dbReference>
<dbReference type="CDD" id="cd03242">
    <property type="entry name" value="ABC_RecF"/>
    <property type="match status" value="1"/>
</dbReference>